<organism evidence="3 4">
    <name type="scientific">Ramlibacter henchirensis</name>
    <dbReference type="NCBI Taxonomy" id="204072"/>
    <lineage>
        <taxon>Bacteria</taxon>
        <taxon>Pseudomonadati</taxon>
        <taxon>Pseudomonadota</taxon>
        <taxon>Betaproteobacteria</taxon>
        <taxon>Burkholderiales</taxon>
        <taxon>Comamonadaceae</taxon>
        <taxon>Ramlibacter</taxon>
    </lineage>
</organism>
<keyword evidence="4" id="KW-1185">Reference proteome</keyword>
<evidence type="ECO:0000313" key="4">
    <source>
        <dbReference type="Proteomes" id="UP000298180"/>
    </source>
</evidence>
<dbReference type="OrthoDB" id="8557335at2"/>
<name>A0A4Z0BXG2_9BURK</name>
<accession>A0A4Z0BXG2</accession>
<comment type="similarity">
    <text evidence="1">Belongs to the short-chain dehydrogenases/reductases (SDR) family.</text>
</comment>
<evidence type="ECO:0000256" key="2">
    <source>
        <dbReference type="ARBA" id="ARBA00023002"/>
    </source>
</evidence>
<dbReference type="InterPro" id="IPR036291">
    <property type="entry name" value="NAD(P)-bd_dom_sf"/>
</dbReference>
<dbReference type="GO" id="GO:0016491">
    <property type="term" value="F:oxidoreductase activity"/>
    <property type="evidence" value="ECO:0007669"/>
    <property type="project" value="UniProtKB-KW"/>
</dbReference>
<dbReference type="PANTHER" id="PTHR42879:SF2">
    <property type="entry name" value="3-OXOACYL-[ACYL-CARRIER-PROTEIN] REDUCTASE FABG"/>
    <property type="match status" value="1"/>
</dbReference>
<dbReference type="NCBIfam" id="NF009466">
    <property type="entry name" value="PRK12826.1-2"/>
    <property type="match status" value="1"/>
</dbReference>
<dbReference type="AlphaFoldDB" id="A0A4Z0BXG2"/>
<evidence type="ECO:0000313" key="3">
    <source>
        <dbReference type="EMBL" id="TFZ02695.1"/>
    </source>
</evidence>
<gene>
    <name evidence="3" type="ORF">EZ313_15720</name>
</gene>
<proteinExistence type="inferred from homology"/>
<dbReference type="EMBL" id="SMLM01000002">
    <property type="protein sequence ID" value="TFZ02695.1"/>
    <property type="molecule type" value="Genomic_DNA"/>
</dbReference>
<dbReference type="RefSeq" id="WP_135264220.1">
    <property type="nucleotide sequence ID" value="NZ_SMLM01000002.1"/>
</dbReference>
<dbReference type="Proteomes" id="UP000298180">
    <property type="component" value="Unassembled WGS sequence"/>
</dbReference>
<dbReference type="Gene3D" id="3.40.50.720">
    <property type="entry name" value="NAD(P)-binding Rossmann-like Domain"/>
    <property type="match status" value="1"/>
</dbReference>
<protein>
    <submittedName>
        <fullName evidence="3">SDR family oxidoreductase</fullName>
    </submittedName>
</protein>
<reference evidence="3 4" key="1">
    <citation type="submission" date="2019-03" db="EMBL/GenBank/DDBJ databases">
        <title>Ramlibacter henchirensis DSM 14656, whole genome shotgun sequence.</title>
        <authorList>
            <person name="Zhang X."/>
            <person name="Feng G."/>
            <person name="Zhu H."/>
        </authorList>
    </citation>
    <scope>NUCLEOTIDE SEQUENCE [LARGE SCALE GENOMIC DNA]</scope>
    <source>
        <strain evidence="3 4">DSM 14656</strain>
    </source>
</reference>
<dbReference type="InterPro" id="IPR050259">
    <property type="entry name" value="SDR"/>
</dbReference>
<dbReference type="InterPro" id="IPR002347">
    <property type="entry name" value="SDR_fam"/>
</dbReference>
<sequence>MAEAPIPRSLAGRTAVVTGSGRNIGRAIAVALAAQGAKVVVNGHSDSSAVDEVVQQIRLAGGEATGVMADVGRDDEVARLIAAAAAQFGSVDIVVSNVGIRRKQPFLEITPEQWDEVLRTNLSAAFYLARHAVPHMQARKWGRIVLISGFDGFWGQVTHRAHNITAKAGLHGLAMALAREFGPDGITANTVAPGAIDTVRDWSQYTHQQREQLEREIPLGRYGKPDEVAAACDLLCSERGGFISGQVIHVNGGHYMY</sequence>
<dbReference type="PANTHER" id="PTHR42879">
    <property type="entry name" value="3-OXOACYL-(ACYL-CARRIER-PROTEIN) REDUCTASE"/>
    <property type="match status" value="1"/>
</dbReference>
<evidence type="ECO:0000256" key="1">
    <source>
        <dbReference type="ARBA" id="ARBA00006484"/>
    </source>
</evidence>
<dbReference type="PRINTS" id="PR00081">
    <property type="entry name" value="GDHRDH"/>
</dbReference>
<dbReference type="FunFam" id="3.40.50.720:FF:000173">
    <property type="entry name" value="3-oxoacyl-[acyl-carrier protein] reductase"/>
    <property type="match status" value="1"/>
</dbReference>
<keyword evidence="2" id="KW-0560">Oxidoreductase</keyword>
<dbReference type="Pfam" id="PF13561">
    <property type="entry name" value="adh_short_C2"/>
    <property type="match status" value="1"/>
</dbReference>
<dbReference type="SUPFAM" id="SSF51735">
    <property type="entry name" value="NAD(P)-binding Rossmann-fold domains"/>
    <property type="match status" value="1"/>
</dbReference>
<comment type="caution">
    <text evidence="3">The sequence shown here is derived from an EMBL/GenBank/DDBJ whole genome shotgun (WGS) entry which is preliminary data.</text>
</comment>